<dbReference type="InterPro" id="IPR003594">
    <property type="entry name" value="HATPase_dom"/>
</dbReference>
<feature type="domain" description="Response regulatory" evidence="16">
    <location>
        <begin position="871"/>
        <end position="992"/>
    </location>
</feature>
<dbReference type="OrthoDB" id="9811620at2"/>
<accession>A0A2K4ZB08</accession>
<keyword evidence="10" id="KW-1133">Transmembrane helix</keyword>
<dbReference type="FunFam" id="3.30.565.10:FF:000010">
    <property type="entry name" value="Sensor histidine kinase RcsC"/>
    <property type="match status" value="1"/>
</dbReference>
<evidence type="ECO:0000256" key="8">
    <source>
        <dbReference type="ARBA" id="ARBA00022692"/>
    </source>
</evidence>
<evidence type="ECO:0000256" key="14">
    <source>
        <dbReference type="PROSITE-ProRule" id="PRU00169"/>
    </source>
</evidence>
<evidence type="ECO:0000313" key="18">
    <source>
        <dbReference type="Proteomes" id="UP000236311"/>
    </source>
</evidence>
<organism evidence="17 18">
    <name type="scientific">Acetatifactor muris</name>
    <dbReference type="NCBI Taxonomy" id="879566"/>
    <lineage>
        <taxon>Bacteria</taxon>
        <taxon>Bacillati</taxon>
        <taxon>Bacillota</taxon>
        <taxon>Clostridia</taxon>
        <taxon>Lachnospirales</taxon>
        <taxon>Lachnospiraceae</taxon>
        <taxon>Acetatifactor</taxon>
    </lineage>
</organism>
<proteinExistence type="inferred from homology"/>
<dbReference type="InterPro" id="IPR005467">
    <property type="entry name" value="His_kinase_dom"/>
</dbReference>
<dbReference type="InterPro" id="IPR036097">
    <property type="entry name" value="HisK_dim/P_sf"/>
</dbReference>
<dbReference type="InterPro" id="IPR001789">
    <property type="entry name" value="Sig_transdc_resp-reg_receiver"/>
</dbReference>
<keyword evidence="7 14" id="KW-0597">Phosphoprotein</keyword>
<evidence type="ECO:0000259" key="15">
    <source>
        <dbReference type="PROSITE" id="PS50109"/>
    </source>
</evidence>
<dbReference type="EC" id="2.7.13.3" evidence="4"/>
<keyword evidence="6" id="KW-1003">Cell membrane</keyword>
<dbReference type="SMART" id="SM00388">
    <property type="entry name" value="HisKA"/>
    <property type="match status" value="1"/>
</dbReference>
<dbReference type="SUPFAM" id="SSF55874">
    <property type="entry name" value="ATPase domain of HSP90 chaperone/DNA topoisomerase II/histidine kinase"/>
    <property type="match status" value="1"/>
</dbReference>
<dbReference type="SMART" id="SM00387">
    <property type="entry name" value="HATPase_c"/>
    <property type="match status" value="1"/>
</dbReference>
<dbReference type="PROSITE" id="PS50109">
    <property type="entry name" value="HIS_KIN"/>
    <property type="match status" value="1"/>
</dbReference>
<dbReference type="Pfam" id="PF02518">
    <property type="entry name" value="HATPase_c"/>
    <property type="match status" value="1"/>
</dbReference>
<dbReference type="PROSITE" id="PS50110">
    <property type="entry name" value="RESPONSE_REGULATORY"/>
    <property type="match status" value="2"/>
</dbReference>
<keyword evidence="17" id="KW-0808">Transferase</keyword>
<dbReference type="GO" id="GO:0000155">
    <property type="term" value="F:phosphorelay sensor kinase activity"/>
    <property type="evidence" value="ECO:0007669"/>
    <property type="project" value="InterPro"/>
</dbReference>
<feature type="domain" description="Histidine kinase" evidence="15">
    <location>
        <begin position="488"/>
        <end position="712"/>
    </location>
</feature>
<dbReference type="AlphaFoldDB" id="A0A2K4ZB08"/>
<evidence type="ECO:0000256" key="7">
    <source>
        <dbReference type="ARBA" id="ARBA00022553"/>
    </source>
</evidence>
<dbReference type="CDD" id="cd00082">
    <property type="entry name" value="HisKA"/>
    <property type="match status" value="1"/>
</dbReference>
<dbReference type="Gene3D" id="3.30.450.20">
    <property type="entry name" value="PAS domain"/>
    <property type="match status" value="1"/>
</dbReference>
<evidence type="ECO:0000256" key="10">
    <source>
        <dbReference type="ARBA" id="ARBA00022989"/>
    </source>
</evidence>
<evidence type="ECO:0000256" key="12">
    <source>
        <dbReference type="ARBA" id="ARBA00024867"/>
    </source>
</evidence>
<feature type="modified residue" description="4-aspartylphosphate" evidence="14">
    <location>
        <position position="923"/>
    </location>
</feature>
<dbReference type="InterPro" id="IPR036890">
    <property type="entry name" value="HATPase_C_sf"/>
</dbReference>
<sequence>MNRIRKRQMIRKMRNNIVVLAILVSVITLCTGILRSSLQENADKMGLALVENCSSSEESNIRACESILTISVNYLEEREKDNVSIEELREGLYPFMNGLTELYGAENIQIYGKAIGGTQMVSNIPEIEAMWDYNVKEMDYYKGAMAADGEIYISPAYTDTVTGLPVVTMCKAIPSTGSFLAIDMMFSCFEMNNSNLMLPRDASYYLLGREGTLIYYKTLADRQYEECQELVNDFMEKVNHEEDEHALVNVTAADGVTRNVYFHHMDNGWITILTIPEREVLSGMDTFNYISVVLVLLGVALVIFQIIRDYNQEKKSQKLVEERNLIAERNRIYQNAMNGTARAYRAIYYVDILKGRYEMLYPHRGKESECGDYDNDFMVSRFEARTVAEEHKEEVRKFFVMSNILKRLETQDHIEVQYRRLNEDDRYEWCSAALTIAETENDKPSALTLTIRSIDEIIHREEEQKEILTLAAERAESANRAKSDFLSQMSHDIRTPMNAILGMTAVAAMHIDEKERVLDALGKITISSKHLLGLINEVLDMSRIESGKVRLTENGFNLSDTIENLLTVFHSQIEAKGLEFSVGIAKMEHEDVVGDEQRLQQIFMNIMGNAVKFTPSGGRISIQIEEKPSHITGSGYYEFTFEDTGIGMEQDYIHKIFEPFSRAADSRTGKIEGTGLGMSIAVNIARMMNGDIRVESTLGKGSRFTVTVYLKLNDITQADIDALTALPVLVVDDEEAACESACETLNSLNMNAEYVLDGNAAVKRIVEARADRKDFAVVILDWKMPGKDGLATTKDIRDAVGNDIPIIILSAYDWSDIESEALEAGVDAFIEKPLFKSRLTRVLKDVLGLGSEEKQATALETFRQQDFSGRRVLLVEDNEINIEVASELLDVVGIQVEQALNGQLGLDSVLENRPGYYDLIFMDIQMPVMNGYEAAKAIRASGREDLAKIPIIAMTADAFADDIRKAEEAGMNGHISKPVDIEKLEEALRTWIK</sequence>
<evidence type="ECO:0000256" key="5">
    <source>
        <dbReference type="ARBA" id="ARBA00018672"/>
    </source>
</evidence>
<evidence type="ECO:0000256" key="1">
    <source>
        <dbReference type="ARBA" id="ARBA00000085"/>
    </source>
</evidence>
<keyword evidence="9 17" id="KW-0418">Kinase</keyword>
<feature type="domain" description="Response regulatory" evidence="16">
    <location>
        <begin position="727"/>
        <end position="847"/>
    </location>
</feature>
<protein>
    <recommendedName>
        <fullName evidence="13">Circadian input-output histidine kinase CikA</fullName>
        <ecNumber evidence="4">2.7.13.3</ecNumber>
    </recommendedName>
    <alternativeName>
        <fullName evidence="5">Stage 0 sporulation protein A homolog</fullName>
    </alternativeName>
</protein>
<dbReference type="SUPFAM" id="SSF52172">
    <property type="entry name" value="CheY-like"/>
    <property type="match status" value="2"/>
</dbReference>
<gene>
    <name evidence="17" type="primary">barA_1</name>
    <name evidence="17" type="ORF">AMURIS_00348</name>
</gene>
<evidence type="ECO:0000259" key="16">
    <source>
        <dbReference type="PROSITE" id="PS50110"/>
    </source>
</evidence>
<dbReference type="CDD" id="cd16922">
    <property type="entry name" value="HATPase_EvgS-ArcB-TorS-like"/>
    <property type="match status" value="1"/>
</dbReference>
<evidence type="ECO:0000256" key="11">
    <source>
        <dbReference type="ARBA" id="ARBA00023012"/>
    </source>
</evidence>
<dbReference type="InterPro" id="IPR004358">
    <property type="entry name" value="Sig_transdc_His_kin-like_C"/>
</dbReference>
<evidence type="ECO:0000256" key="2">
    <source>
        <dbReference type="ARBA" id="ARBA00004651"/>
    </source>
</evidence>
<dbReference type="Pfam" id="PF00072">
    <property type="entry name" value="Response_reg"/>
    <property type="match status" value="2"/>
</dbReference>
<feature type="modified residue" description="4-aspartylphosphate" evidence="14">
    <location>
        <position position="781"/>
    </location>
</feature>
<evidence type="ECO:0000256" key="6">
    <source>
        <dbReference type="ARBA" id="ARBA00022475"/>
    </source>
</evidence>
<evidence type="ECO:0000256" key="3">
    <source>
        <dbReference type="ARBA" id="ARBA00006402"/>
    </source>
</evidence>
<evidence type="ECO:0000256" key="9">
    <source>
        <dbReference type="ARBA" id="ARBA00022777"/>
    </source>
</evidence>
<dbReference type="PANTHER" id="PTHR45339">
    <property type="entry name" value="HYBRID SIGNAL TRANSDUCTION HISTIDINE KINASE J"/>
    <property type="match status" value="1"/>
</dbReference>
<evidence type="ECO:0000256" key="13">
    <source>
        <dbReference type="ARBA" id="ARBA00074306"/>
    </source>
</evidence>
<dbReference type="Gene3D" id="3.30.565.10">
    <property type="entry name" value="Histidine kinase-like ATPase, C-terminal domain"/>
    <property type="match status" value="1"/>
</dbReference>
<dbReference type="InterPro" id="IPR029151">
    <property type="entry name" value="Sensor-like_sf"/>
</dbReference>
<keyword evidence="11" id="KW-0902">Two-component regulatory system</keyword>
<dbReference type="SUPFAM" id="SSF47384">
    <property type="entry name" value="Homodimeric domain of signal transducing histidine kinase"/>
    <property type="match status" value="1"/>
</dbReference>
<dbReference type="PRINTS" id="PR00344">
    <property type="entry name" value="BCTRLSENSOR"/>
</dbReference>
<evidence type="ECO:0000313" key="17">
    <source>
        <dbReference type="EMBL" id="SOY27644.1"/>
    </source>
</evidence>
<dbReference type="Proteomes" id="UP000236311">
    <property type="component" value="Unassembled WGS sequence"/>
</dbReference>
<keyword evidence="8" id="KW-0812">Transmembrane</keyword>
<reference evidence="17 18" key="1">
    <citation type="submission" date="2018-01" db="EMBL/GenBank/DDBJ databases">
        <authorList>
            <person name="Gaut B.S."/>
            <person name="Morton B.R."/>
            <person name="Clegg M.T."/>
            <person name="Duvall M.R."/>
        </authorList>
    </citation>
    <scope>NUCLEOTIDE SEQUENCE [LARGE SCALE GENOMIC DNA]</scope>
    <source>
        <strain evidence="17">GP69</strain>
    </source>
</reference>
<dbReference type="Pfam" id="PF00512">
    <property type="entry name" value="HisKA"/>
    <property type="match status" value="1"/>
</dbReference>
<evidence type="ECO:0000256" key="4">
    <source>
        <dbReference type="ARBA" id="ARBA00012438"/>
    </source>
</evidence>
<dbReference type="Gene3D" id="1.10.287.130">
    <property type="match status" value="1"/>
</dbReference>
<comment type="subcellular location">
    <subcellularLocation>
        <location evidence="2">Cell membrane</location>
        <topology evidence="2">Multi-pass membrane protein</topology>
    </subcellularLocation>
</comment>
<dbReference type="CDD" id="cd17546">
    <property type="entry name" value="REC_hyHK_CKI1_RcsC-like"/>
    <property type="match status" value="2"/>
</dbReference>
<comment type="catalytic activity">
    <reaction evidence="1">
        <text>ATP + protein L-histidine = ADP + protein N-phospho-L-histidine.</text>
        <dbReference type="EC" id="2.7.13.3"/>
    </reaction>
</comment>
<dbReference type="EMBL" id="OFSM01000002">
    <property type="protein sequence ID" value="SOY27644.1"/>
    <property type="molecule type" value="Genomic_DNA"/>
</dbReference>
<dbReference type="PANTHER" id="PTHR45339:SF1">
    <property type="entry name" value="HYBRID SIGNAL TRANSDUCTION HISTIDINE KINASE J"/>
    <property type="match status" value="1"/>
</dbReference>
<keyword evidence="18" id="KW-1185">Reference proteome</keyword>
<comment type="similarity">
    <text evidence="3">In the N-terminal section; belongs to the phytochrome family.</text>
</comment>
<dbReference type="RefSeq" id="WP_103237777.1">
    <property type="nucleotide sequence ID" value="NZ_JANJZD010000002.1"/>
</dbReference>
<keyword evidence="10" id="KW-0472">Membrane</keyword>
<dbReference type="GO" id="GO:0005886">
    <property type="term" value="C:plasma membrane"/>
    <property type="evidence" value="ECO:0007669"/>
    <property type="project" value="UniProtKB-SubCell"/>
</dbReference>
<dbReference type="SMART" id="SM00448">
    <property type="entry name" value="REC"/>
    <property type="match status" value="2"/>
</dbReference>
<dbReference type="InterPro" id="IPR003661">
    <property type="entry name" value="HisK_dim/P_dom"/>
</dbReference>
<dbReference type="InterPro" id="IPR011006">
    <property type="entry name" value="CheY-like_superfamily"/>
</dbReference>
<dbReference type="SUPFAM" id="SSF103190">
    <property type="entry name" value="Sensory domain-like"/>
    <property type="match status" value="1"/>
</dbReference>
<name>A0A2K4ZB08_9FIRM</name>
<dbReference type="Gene3D" id="3.40.50.2300">
    <property type="match status" value="2"/>
</dbReference>
<comment type="function">
    <text evidence="12">May play the central regulatory role in sporulation. It may be an element of the effector pathway responsible for the activation of sporulation genes in response to nutritional stress. Spo0A may act in concert with spo0H (a sigma factor) to control the expression of some genes that are critical to the sporulation process.</text>
</comment>